<reference evidence="1 2" key="1">
    <citation type="submission" date="2018-01" db="EMBL/GenBank/DDBJ databases">
        <title>Metagenomic assembled genomes from two thermal pools in the Uzon Caldera, Kamchatka, Russia.</title>
        <authorList>
            <person name="Wilkins L."/>
            <person name="Ettinger C."/>
        </authorList>
    </citation>
    <scope>NUCLEOTIDE SEQUENCE [LARGE SCALE GENOMIC DNA]</scope>
    <source>
        <strain evidence="1">ZAV-04</strain>
    </source>
</reference>
<evidence type="ECO:0000313" key="1">
    <source>
        <dbReference type="EMBL" id="PMP72657.1"/>
    </source>
</evidence>
<dbReference type="Proteomes" id="UP000242288">
    <property type="component" value="Unassembled WGS sequence"/>
</dbReference>
<evidence type="ECO:0000313" key="2">
    <source>
        <dbReference type="Proteomes" id="UP000242288"/>
    </source>
</evidence>
<accession>A0A2J6WQJ8</accession>
<protein>
    <recommendedName>
        <fullName evidence="3">Lipopolysaccharide-assembly</fullName>
    </recommendedName>
</protein>
<name>A0A2J6WQJ8_9BACT</name>
<proteinExistence type="predicted"/>
<sequence>MNIAEKRKILNIFTFLLIFSLILQSCGYRIYTKADLPFQELYFRNVENLTLEPGLQDKMRKIAYQTLIDNGFTLTSSASRVLDIQIKNYRLITLSEIGLNTVEYQIVMEVKAILYDEKGNKIKEFTPSSPFTTFFRTTRDLPNVIANKELAIDSLIRDICDDMVRKLIFDKEEKHEE</sequence>
<dbReference type="AlphaFoldDB" id="A0A2J6WQJ8"/>
<dbReference type="Pfam" id="PF04390">
    <property type="entry name" value="LptE"/>
    <property type="match status" value="1"/>
</dbReference>
<comment type="caution">
    <text evidence="1">The sequence shown here is derived from an EMBL/GenBank/DDBJ whole genome shotgun (WGS) entry which is preliminary data.</text>
</comment>
<evidence type="ECO:0008006" key="3">
    <source>
        <dbReference type="Google" id="ProtNLM"/>
    </source>
</evidence>
<dbReference type="Gene3D" id="3.30.160.150">
    <property type="entry name" value="Lipoprotein like domain"/>
    <property type="match status" value="1"/>
</dbReference>
<gene>
    <name evidence="1" type="ORF">C0186_00725</name>
</gene>
<dbReference type="GO" id="GO:0019867">
    <property type="term" value="C:outer membrane"/>
    <property type="evidence" value="ECO:0007669"/>
    <property type="project" value="InterPro"/>
</dbReference>
<organism evidence="1 2">
    <name type="scientific">Thermodesulfovibrio aggregans</name>
    <dbReference type="NCBI Taxonomy" id="86166"/>
    <lineage>
        <taxon>Bacteria</taxon>
        <taxon>Pseudomonadati</taxon>
        <taxon>Nitrospirota</taxon>
        <taxon>Thermodesulfovibrionia</taxon>
        <taxon>Thermodesulfovibrionales</taxon>
        <taxon>Thermodesulfovibrionaceae</taxon>
        <taxon>Thermodesulfovibrio</taxon>
    </lineage>
</organism>
<dbReference type="GO" id="GO:0043165">
    <property type="term" value="P:Gram-negative-bacterium-type cell outer membrane assembly"/>
    <property type="evidence" value="ECO:0007669"/>
    <property type="project" value="InterPro"/>
</dbReference>
<dbReference type="InterPro" id="IPR007485">
    <property type="entry name" value="LPS_assembly_LptE"/>
</dbReference>
<dbReference type="EMBL" id="PNIO01000006">
    <property type="protein sequence ID" value="PMP72657.1"/>
    <property type="molecule type" value="Genomic_DNA"/>
</dbReference>
<dbReference type="PROSITE" id="PS51257">
    <property type="entry name" value="PROKAR_LIPOPROTEIN"/>
    <property type="match status" value="1"/>
</dbReference>